<organism evidence="2 3">
    <name type="scientific">Ruminococcus intestinalis</name>
    <dbReference type="NCBI Taxonomy" id="2763066"/>
    <lineage>
        <taxon>Bacteria</taxon>
        <taxon>Bacillati</taxon>
        <taxon>Bacillota</taxon>
        <taxon>Clostridia</taxon>
        <taxon>Eubacteriales</taxon>
        <taxon>Oscillospiraceae</taxon>
        <taxon>Ruminococcus</taxon>
    </lineage>
</organism>
<proteinExistence type="inferred from homology"/>
<sequence>MTIDKIKSNKILITLCDEDMRDFSLDYDTLSLYDSHSRKILMRILQIACFKTDIEIKDKRMIVEALPTVDGCMLLLTVEDKNRKKYRLQNGKKCSCYDVGNSKNFLDVIQLLYKQNVCCNKNSAYEKDGVYYLIFDYPAVPKRFKRILHEYGVRCGDNIFAANLRENAQEICRSNAIAVIGKCL</sequence>
<evidence type="ECO:0000313" key="2">
    <source>
        <dbReference type="EMBL" id="MBC5728942.1"/>
    </source>
</evidence>
<keyword evidence="3" id="KW-1185">Reference proteome</keyword>
<comment type="similarity">
    <text evidence="1">Belongs to the MecA family.</text>
</comment>
<comment type="caution">
    <text evidence="2">The sequence shown here is derived from an EMBL/GenBank/DDBJ whole genome shotgun (WGS) entry which is preliminary data.</text>
</comment>
<evidence type="ECO:0000313" key="3">
    <source>
        <dbReference type="Proteomes" id="UP000636755"/>
    </source>
</evidence>
<dbReference type="Pfam" id="PF05389">
    <property type="entry name" value="MecA"/>
    <property type="match status" value="1"/>
</dbReference>
<gene>
    <name evidence="2" type="ORF">H8R91_10515</name>
</gene>
<reference evidence="2 3" key="1">
    <citation type="submission" date="2020-08" db="EMBL/GenBank/DDBJ databases">
        <title>Genome public.</title>
        <authorList>
            <person name="Liu C."/>
            <person name="Sun Q."/>
        </authorList>
    </citation>
    <scope>NUCLEOTIDE SEQUENCE [LARGE SCALE GENOMIC DNA]</scope>
    <source>
        <strain evidence="2 3">NSJ-71</strain>
    </source>
</reference>
<dbReference type="InterPro" id="IPR038471">
    <property type="entry name" value="MecA_C_sf"/>
</dbReference>
<dbReference type="RefSeq" id="WP_186936103.1">
    <property type="nucleotide sequence ID" value="NZ_JACOPS010000005.1"/>
</dbReference>
<dbReference type="InterPro" id="IPR008681">
    <property type="entry name" value="Neg-reg_MecA"/>
</dbReference>
<dbReference type="EMBL" id="JACOPS010000005">
    <property type="protein sequence ID" value="MBC5728942.1"/>
    <property type="molecule type" value="Genomic_DNA"/>
</dbReference>
<evidence type="ECO:0000256" key="1">
    <source>
        <dbReference type="ARBA" id="ARBA00005397"/>
    </source>
</evidence>
<protein>
    <submittedName>
        <fullName evidence="2">Adaptor protein MecA</fullName>
    </submittedName>
</protein>
<dbReference type="Gene3D" id="3.30.70.1950">
    <property type="match status" value="1"/>
</dbReference>
<name>A0ABR7HNA7_9FIRM</name>
<accession>A0ABR7HNA7</accession>
<dbReference type="Proteomes" id="UP000636755">
    <property type="component" value="Unassembled WGS sequence"/>
</dbReference>